<name>A0A972VV68_9GAMM</name>
<dbReference type="InterPro" id="IPR001915">
    <property type="entry name" value="Peptidase_M48"/>
</dbReference>
<keyword evidence="7" id="KW-0812">Transmembrane</keyword>
<feature type="domain" description="Peptidase M48" evidence="8">
    <location>
        <begin position="180"/>
        <end position="376"/>
    </location>
</feature>
<dbReference type="Pfam" id="PF01435">
    <property type="entry name" value="Peptidase_M48"/>
    <property type="match status" value="1"/>
</dbReference>
<proteinExistence type="inferred from homology"/>
<evidence type="ECO:0000256" key="7">
    <source>
        <dbReference type="SAM" id="Phobius"/>
    </source>
</evidence>
<feature type="transmembrane region" description="Helical" evidence="7">
    <location>
        <begin position="257"/>
        <end position="275"/>
    </location>
</feature>
<dbReference type="AlphaFoldDB" id="A0A972VV68"/>
<dbReference type="EMBL" id="JABMOJ010000092">
    <property type="protein sequence ID" value="NQV64241.1"/>
    <property type="molecule type" value="Genomic_DNA"/>
</dbReference>
<evidence type="ECO:0000256" key="6">
    <source>
        <dbReference type="RuleBase" id="RU003983"/>
    </source>
</evidence>
<evidence type="ECO:0000313" key="10">
    <source>
        <dbReference type="EMBL" id="NQV64241.1"/>
    </source>
</evidence>
<feature type="domain" description="CAAX prenyl protease 1 N-terminal" evidence="9">
    <location>
        <begin position="20"/>
        <end position="175"/>
    </location>
</feature>
<keyword evidence="2" id="KW-0479">Metal-binding</keyword>
<keyword evidence="4 6" id="KW-0862">Zinc</keyword>
<feature type="transmembrane region" description="Helical" evidence="7">
    <location>
        <begin position="34"/>
        <end position="52"/>
    </location>
</feature>
<evidence type="ECO:0000259" key="9">
    <source>
        <dbReference type="Pfam" id="PF16491"/>
    </source>
</evidence>
<keyword evidence="7" id="KW-1133">Transmembrane helix</keyword>
<evidence type="ECO:0000256" key="4">
    <source>
        <dbReference type="ARBA" id="ARBA00022833"/>
    </source>
</evidence>
<evidence type="ECO:0000259" key="8">
    <source>
        <dbReference type="Pfam" id="PF01435"/>
    </source>
</evidence>
<feature type="transmembrane region" description="Helical" evidence="7">
    <location>
        <begin position="146"/>
        <end position="169"/>
    </location>
</feature>
<dbReference type="InterPro" id="IPR032456">
    <property type="entry name" value="Peptidase_M48_N"/>
</dbReference>
<keyword evidence="1 6" id="KW-0645">Protease</keyword>
<evidence type="ECO:0000256" key="2">
    <source>
        <dbReference type="ARBA" id="ARBA00022723"/>
    </source>
</evidence>
<evidence type="ECO:0000256" key="1">
    <source>
        <dbReference type="ARBA" id="ARBA00022670"/>
    </source>
</evidence>
<comment type="cofactor">
    <cofactor evidence="6">
        <name>Zn(2+)</name>
        <dbReference type="ChEBI" id="CHEBI:29105"/>
    </cofactor>
    <text evidence="6">Binds 1 zinc ion per subunit.</text>
</comment>
<evidence type="ECO:0000256" key="3">
    <source>
        <dbReference type="ARBA" id="ARBA00022801"/>
    </source>
</evidence>
<dbReference type="Gene3D" id="3.30.2010.10">
    <property type="entry name" value="Metalloproteases ('zincins'), catalytic domain"/>
    <property type="match status" value="1"/>
</dbReference>
<comment type="similarity">
    <text evidence="6">Belongs to the peptidase M48 family.</text>
</comment>
<reference evidence="10" key="1">
    <citation type="submission" date="2020-05" db="EMBL/GenBank/DDBJ databases">
        <title>Sulfur intermediates as new biogeochemical hubs in an aquatic model microbial ecosystem.</title>
        <authorList>
            <person name="Vigneron A."/>
        </authorList>
    </citation>
    <scope>NUCLEOTIDE SEQUENCE</scope>
    <source>
        <strain evidence="10">Bin.250</strain>
    </source>
</reference>
<dbReference type="Proteomes" id="UP000754644">
    <property type="component" value="Unassembled WGS sequence"/>
</dbReference>
<feature type="transmembrane region" description="Helical" evidence="7">
    <location>
        <begin position="296"/>
        <end position="313"/>
    </location>
</feature>
<dbReference type="PANTHER" id="PTHR10120">
    <property type="entry name" value="CAAX PRENYL PROTEASE 1"/>
    <property type="match status" value="1"/>
</dbReference>
<gene>
    <name evidence="10" type="ORF">HQ497_02650</name>
</gene>
<protein>
    <submittedName>
        <fullName evidence="10">M48 family metalloprotease</fullName>
    </submittedName>
</protein>
<evidence type="ECO:0000256" key="5">
    <source>
        <dbReference type="ARBA" id="ARBA00023049"/>
    </source>
</evidence>
<organism evidence="10 11">
    <name type="scientific">SAR86 cluster bacterium</name>
    <dbReference type="NCBI Taxonomy" id="2030880"/>
    <lineage>
        <taxon>Bacteria</taxon>
        <taxon>Pseudomonadati</taxon>
        <taxon>Pseudomonadota</taxon>
        <taxon>Gammaproteobacteria</taxon>
        <taxon>SAR86 cluster</taxon>
    </lineage>
</organism>
<sequence length="387" mass="42900">MLTSVDPQAATAAYIDSLGVDALAQATAYTQGNHWLLVVSLVVAGLNCWLFVRLDILGRLNQLLASRLRALRVFLLCGTYFLVTSIVTMPLAIYAGWWREVYYNRTSQLFGDFLNQTLLGTAISAVLGGLFFLLLYELIRRAGQRWWVWSGVMTALALSILLLISPILIEPLFNQYQPVPAGQVQDELRKLAARAQIPVDRIFIYDGSRQSNNFTANVSGIGSSARIAISDVALSSATLDEVKSVTAHEVGHYVLGHIWYIVGLYALLAIMFFFISARSFGLFARLFGLQAPLESAVGLPVLMFIISLLGFLGEPITNSLIRTNELAADRYSLKAVRLPDAMAGALVKTAEYRDPRPHPLQEFLFYTHPSVERRVLMAMQWKAEHGG</sequence>
<keyword evidence="5 6" id="KW-0482">Metalloprotease</keyword>
<dbReference type="GO" id="GO:0046872">
    <property type="term" value="F:metal ion binding"/>
    <property type="evidence" value="ECO:0007669"/>
    <property type="project" value="UniProtKB-KW"/>
</dbReference>
<dbReference type="GO" id="GO:0004222">
    <property type="term" value="F:metalloendopeptidase activity"/>
    <property type="evidence" value="ECO:0007669"/>
    <property type="project" value="InterPro"/>
</dbReference>
<keyword evidence="3 6" id="KW-0378">Hydrolase</keyword>
<keyword evidence="7" id="KW-0472">Membrane</keyword>
<evidence type="ECO:0000313" key="11">
    <source>
        <dbReference type="Proteomes" id="UP000754644"/>
    </source>
</evidence>
<feature type="transmembrane region" description="Helical" evidence="7">
    <location>
        <begin position="117"/>
        <end position="139"/>
    </location>
</feature>
<dbReference type="GO" id="GO:0006508">
    <property type="term" value="P:proteolysis"/>
    <property type="evidence" value="ECO:0007669"/>
    <property type="project" value="UniProtKB-KW"/>
</dbReference>
<dbReference type="Pfam" id="PF16491">
    <property type="entry name" value="Peptidase_M48_N"/>
    <property type="match status" value="1"/>
</dbReference>
<comment type="caution">
    <text evidence="10">The sequence shown here is derived from an EMBL/GenBank/DDBJ whole genome shotgun (WGS) entry which is preliminary data.</text>
</comment>
<accession>A0A972VV68</accession>
<feature type="transmembrane region" description="Helical" evidence="7">
    <location>
        <begin position="73"/>
        <end position="97"/>
    </location>
</feature>